<dbReference type="PROSITE" id="PS50932">
    <property type="entry name" value="HTH_LACI_2"/>
    <property type="match status" value="1"/>
</dbReference>
<dbReference type="SUPFAM" id="SSF47413">
    <property type="entry name" value="lambda repressor-like DNA-binding domains"/>
    <property type="match status" value="1"/>
</dbReference>
<dbReference type="Gene3D" id="3.40.50.2300">
    <property type="match status" value="2"/>
</dbReference>
<dbReference type="Pfam" id="PF13377">
    <property type="entry name" value="Peripla_BP_3"/>
    <property type="match status" value="1"/>
</dbReference>
<dbReference type="KEGG" id="bths:CNY62_08270"/>
<evidence type="ECO:0000256" key="4">
    <source>
        <dbReference type="ARBA" id="ARBA00023163"/>
    </source>
</evidence>
<proteinExistence type="predicted"/>
<dbReference type="CDD" id="cd06291">
    <property type="entry name" value="PBP1_Qymf-like"/>
    <property type="match status" value="1"/>
</dbReference>
<keyword evidence="1" id="KW-0678">Repressor</keyword>
<organism evidence="6 7">
    <name type="scientific">Brochothrix thermosphacta</name>
    <name type="common">Microbacterium thermosphactum</name>
    <dbReference type="NCBI Taxonomy" id="2756"/>
    <lineage>
        <taxon>Bacteria</taxon>
        <taxon>Bacillati</taxon>
        <taxon>Bacillota</taxon>
        <taxon>Bacilli</taxon>
        <taxon>Bacillales</taxon>
        <taxon>Listeriaceae</taxon>
        <taxon>Brochothrix</taxon>
    </lineage>
</organism>
<dbReference type="InterPro" id="IPR000843">
    <property type="entry name" value="HTH_LacI"/>
</dbReference>
<dbReference type="PANTHER" id="PTHR30146:SF95">
    <property type="entry name" value="RIBOSE OPERON REPRESSOR"/>
    <property type="match status" value="1"/>
</dbReference>
<evidence type="ECO:0000313" key="6">
    <source>
        <dbReference type="EMBL" id="ATF26373.1"/>
    </source>
</evidence>
<keyword evidence="4" id="KW-0804">Transcription</keyword>
<dbReference type="GO" id="GO:0000976">
    <property type="term" value="F:transcription cis-regulatory region binding"/>
    <property type="evidence" value="ECO:0007669"/>
    <property type="project" value="TreeGrafter"/>
</dbReference>
<keyword evidence="7" id="KW-1185">Reference proteome</keyword>
<dbReference type="SUPFAM" id="SSF53822">
    <property type="entry name" value="Periplasmic binding protein-like I"/>
    <property type="match status" value="1"/>
</dbReference>
<dbReference type="PANTHER" id="PTHR30146">
    <property type="entry name" value="LACI-RELATED TRANSCRIPTIONAL REPRESSOR"/>
    <property type="match status" value="1"/>
</dbReference>
<evidence type="ECO:0000259" key="5">
    <source>
        <dbReference type="PROSITE" id="PS50932"/>
    </source>
</evidence>
<evidence type="ECO:0000313" key="7">
    <source>
        <dbReference type="Proteomes" id="UP000243591"/>
    </source>
</evidence>
<dbReference type="STRING" id="2756.BFR44_09030"/>
<dbReference type="OrthoDB" id="9798934at2"/>
<dbReference type="AlphaFoldDB" id="A0A1D2K5J4"/>
<evidence type="ECO:0000256" key="2">
    <source>
        <dbReference type="ARBA" id="ARBA00023015"/>
    </source>
</evidence>
<gene>
    <name evidence="6" type="ORF">CNY62_08270</name>
</gene>
<protein>
    <submittedName>
        <fullName evidence="6">LacI family transcriptional regulator</fullName>
    </submittedName>
</protein>
<sequence>MVVKLTDVAELAGVSATTVSRVINNYGYLSKKTIDKVHSAMRELNYQPNSLARSLQGKSTMLIGLVFPSVRHPFYGELIENLERKLFAKGYKVILCDSEKDPEKEREYLRMLSANQVDGVIAGSHNLNIDEYQNVTLPIISFDRFLAPGIPIVSSNNFEGGKAATEALIARGAKNIAIITGANDTASPSDYRFDGYKAVMDAHNLETNGIRLKSDSSELLKQIEIEKLLKDESIDGIFCTDDLTAVTVINIATRIGINVPTDLKVVGYDGTKLLHQLAPYLSTVVQPIDEMCDVMIELLMKRIEDADVILEETYSLPARVSLSESC</sequence>
<dbReference type="PRINTS" id="PR00036">
    <property type="entry name" value="HTHLACI"/>
</dbReference>
<evidence type="ECO:0000256" key="1">
    <source>
        <dbReference type="ARBA" id="ARBA00022491"/>
    </source>
</evidence>
<dbReference type="GO" id="GO:0003700">
    <property type="term" value="F:DNA-binding transcription factor activity"/>
    <property type="evidence" value="ECO:0007669"/>
    <property type="project" value="TreeGrafter"/>
</dbReference>
<dbReference type="InterPro" id="IPR028082">
    <property type="entry name" value="Peripla_BP_I"/>
</dbReference>
<keyword evidence="2" id="KW-0805">Transcription regulation</keyword>
<dbReference type="Gene3D" id="1.10.260.40">
    <property type="entry name" value="lambda repressor-like DNA-binding domains"/>
    <property type="match status" value="1"/>
</dbReference>
<dbReference type="EMBL" id="CP023483">
    <property type="protein sequence ID" value="ATF26373.1"/>
    <property type="molecule type" value="Genomic_DNA"/>
</dbReference>
<reference evidence="6 7" key="1">
    <citation type="submission" date="2017-09" db="EMBL/GenBank/DDBJ databases">
        <title>Complete Genome Sequences of Two Strains of the Meat Spoilage Bacterium Brochothrix thermosphacta Isolated from Ground Chicken.</title>
        <authorList>
            <person name="Paoli G.C."/>
            <person name="Wijey C."/>
            <person name="Chen C.-Y."/>
            <person name="Nguyen L."/>
            <person name="Yan X."/>
            <person name="Irwin P.L."/>
        </authorList>
    </citation>
    <scope>NUCLEOTIDE SEQUENCE [LARGE SCALE GENOMIC DNA]</scope>
    <source>
        <strain evidence="6 7">BI</strain>
    </source>
</reference>
<accession>A0A1D2K5J4</accession>
<dbReference type="PROSITE" id="PS00356">
    <property type="entry name" value="HTH_LACI_1"/>
    <property type="match status" value="1"/>
</dbReference>
<feature type="domain" description="HTH lacI-type" evidence="5">
    <location>
        <begin position="3"/>
        <end position="57"/>
    </location>
</feature>
<dbReference type="InterPro" id="IPR010982">
    <property type="entry name" value="Lambda_DNA-bd_dom_sf"/>
</dbReference>
<dbReference type="SMART" id="SM00354">
    <property type="entry name" value="HTH_LACI"/>
    <property type="match status" value="1"/>
</dbReference>
<keyword evidence="3" id="KW-0238">DNA-binding</keyword>
<dbReference type="CDD" id="cd01392">
    <property type="entry name" value="HTH_LacI"/>
    <property type="match status" value="1"/>
</dbReference>
<dbReference type="InterPro" id="IPR046335">
    <property type="entry name" value="LacI/GalR-like_sensor"/>
</dbReference>
<name>A0A1D2K5J4_BROTH</name>
<dbReference type="Pfam" id="PF00356">
    <property type="entry name" value="LacI"/>
    <property type="match status" value="1"/>
</dbReference>
<dbReference type="Proteomes" id="UP000243591">
    <property type="component" value="Chromosome"/>
</dbReference>
<dbReference type="RefSeq" id="WP_069125747.1">
    <property type="nucleotide sequence ID" value="NZ_CP023483.1"/>
</dbReference>
<evidence type="ECO:0000256" key="3">
    <source>
        <dbReference type="ARBA" id="ARBA00023125"/>
    </source>
</evidence>